<dbReference type="STRING" id="655815.ZPR_0407"/>
<evidence type="ECO:0000313" key="2">
    <source>
        <dbReference type="Proteomes" id="UP000001654"/>
    </source>
</evidence>
<proteinExistence type="predicted"/>
<dbReference type="AlphaFoldDB" id="D5BEN7"/>
<dbReference type="Proteomes" id="UP000001654">
    <property type="component" value="Chromosome"/>
</dbReference>
<evidence type="ECO:0000313" key="1">
    <source>
        <dbReference type="EMBL" id="ADF50766.1"/>
    </source>
</evidence>
<sequence length="39" mass="4729">MNIRIGLNNPDKIYSSFLRSVKFITDLFFFRKFKKIKCV</sequence>
<dbReference type="EMBL" id="CP001650">
    <property type="protein sequence ID" value="ADF50766.1"/>
    <property type="molecule type" value="Genomic_DNA"/>
</dbReference>
<accession>D5BEN7</accession>
<reference evidence="1 2" key="1">
    <citation type="journal article" date="2010" name="BMC Genomics">
        <title>The complete genome of Zunongwangia profunda SM-A87 reveals its adaptation to the deep-sea environment and ecological role in sedimentary organic nitrogen degradation.</title>
        <authorList>
            <person name="Qin Q.L."/>
            <person name="Zhang X.Y."/>
            <person name="Wang X.M."/>
            <person name="Liu G.M."/>
            <person name="Chen X.L."/>
            <person name="Xie B.B."/>
            <person name="Dang H.Y."/>
            <person name="Zhou B.C."/>
            <person name="Yu J."/>
            <person name="Zhang Y.Z."/>
        </authorList>
    </citation>
    <scope>NUCLEOTIDE SEQUENCE [LARGE SCALE GENOMIC DNA]</scope>
    <source>
        <strain evidence="2">DSM 18752 / CCTCC AB 206139 / SM-A87</strain>
    </source>
</reference>
<protein>
    <submittedName>
        <fullName evidence="1">Uncharacterized protein</fullName>
    </submittedName>
</protein>
<name>D5BEN7_ZUNPS</name>
<organism evidence="1 2">
    <name type="scientific">Zunongwangia profunda (strain DSM 18752 / CCTCC AB 206139 / SM-A87)</name>
    <name type="common">Wangia profunda</name>
    <dbReference type="NCBI Taxonomy" id="655815"/>
    <lineage>
        <taxon>Bacteria</taxon>
        <taxon>Pseudomonadati</taxon>
        <taxon>Bacteroidota</taxon>
        <taxon>Flavobacteriia</taxon>
        <taxon>Flavobacteriales</taxon>
        <taxon>Flavobacteriaceae</taxon>
        <taxon>Zunongwangia</taxon>
    </lineage>
</organism>
<dbReference type="KEGG" id="zpr:ZPR_0407"/>
<gene>
    <name evidence="1" type="ordered locus">ZPR_0407</name>
</gene>
<keyword evidence="2" id="KW-1185">Reference proteome</keyword>
<dbReference type="HOGENOM" id="CLU_3319751_0_0_10"/>